<keyword evidence="1" id="KW-0805">Transcription regulation</keyword>
<dbReference type="InterPro" id="IPR010982">
    <property type="entry name" value="Lambda_DNA-bd_dom_sf"/>
</dbReference>
<dbReference type="PROSITE" id="PS50932">
    <property type="entry name" value="HTH_LACI_2"/>
    <property type="match status" value="1"/>
</dbReference>
<dbReference type="PANTHER" id="PTHR30146:SF109">
    <property type="entry name" value="HTH-TYPE TRANSCRIPTIONAL REGULATOR GALS"/>
    <property type="match status" value="1"/>
</dbReference>
<dbReference type="InterPro" id="IPR046335">
    <property type="entry name" value="LacI/GalR-like_sensor"/>
</dbReference>
<dbReference type="GO" id="GO:0003700">
    <property type="term" value="F:DNA-binding transcription factor activity"/>
    <property type="evidence" value="ECO:0007669"/>
    <property type="project" value="TreeGrafter"/>
</dbReference>
<dbReference type="CDD" id="cd01392">
    <property type="entry name" value="HTH_LacI"/>
    <property type="match status" value="1"/>
</dbReference>
<keyword evidence="6" id="KW-1185">Reference proteome</keyword>
<protein>
    <submittedName>
        <fullName evidence="5">LacI family transcriptional regulator</fullName>
    </submittedName>
</protein>
<evidence type="ECO:0000256" key="1">
    <source>
        <dbReference type="ARBA" id="ARBA00023015"/>
    </source>
</evidence>
<dbReference type="Proteomes" id="UP000233491">
    <property type="component" value="Unassembled WGS sequence"/>
</dbReference>
<keyword evidence="2" id="KW-0238">DNA-binding</keyword>
<dbReference type="InterPro" id="IPR028082">
    <property type="entry name" value="Peripla_BP_I"/>
</dbReference>
<reference evidence="5 6" key="1">
    <citation type="submission" date="2017-12" db="EMBL/GenBank/DDBJ databases">
        <title>Anaerobic carbon monoxide metabolism by Pleomorphomonas carboxyditropha sp. nov., a new mesophilic hydrogenogenic carboxidotroph.</title>
        <authorList>
            <person name="Esquivel-Elizondo S."/>
            <person name="Krajmalnik-Brown R."/>
        </authorList>
    </citation>
    <scope>NUCLEOTIDE SEQUENCE [LARGE SCALE GENOMIC DNA]</scope>
    <source>
        <strain evidence="5 6">R5-392</strain>
    </source>
</reference>
<dbReference type="Gene3D" id="1.10.260.40">
    <property type="entry name" value="lambda repressor-like DNA-binding domains"/>
    <property type="match status" value="1"/>
</dbReference>
<evidence type="ECO:0000256" key="3">
    <source>
        <dbReference type="ARBA" id="ARBA00023163"/>
    </source>
</evidence>
<evidence type="ECO:0000313" key="6">
    <source>
        <dbReference type="Proteomes" id="UP000233491"/>
    </source>
</evidence>
<dbReference type="OrthoDB" id="7170131at2"/>
<dbReference type="SUPFAM" id="SSF53822">
    <property type="entry name" value="Periplasmic binding protein-like I"/>
    <property type="match status" value="1"/>
</dbReference>
<dbReference type="Gene3D" id="3.40.50.2300">
    <property type="match status" value="2"/>
</dbReference>
<dbReference type="Pfam" id="PF13377">
    <property type="entry name" value="Peripla_BP_3"/>
    <property type="match status" value="1"/>
</dbReference>
<comment type="caution">
    <text evidence="5">The sequence shown here is derived from an EMBL/GenBank/DDBJ whole genome shotgun (WGS) entry which is preliminary data.</text>
</comment>
<name>A0A2N3LRT9_9HYPH</name>
<proteinExistence type="predicted"/>
<dbReference type="PANTHER" id="PTHR30146">
    <property type="entry name" value="LACI-RELATED TRANSCRIPTIONAL REPRESSOR"/>
    <property type="match status" value="1"/>
</dbReference>
<evidence type="ECO:0000259" key="4">
    <source>
        <dbReference type="PROSITE" id="PS50932"/>
    </source>
</evidence>
<dbReference type="SUPFAM" id="SSF47413">
    <property type="entry name" value="lambda repressor-like DNA-binding domains"/>
    <property type="match status" value="1"/>
</dbReference>
<evidence type="ECO:0000256" key="2">
    <source>
        <dbReference type="ARBA" id="ARBA00023125"/>
    </source>
</evidence>
<keyword evidence="3" id="KW-0804">Transcription</keyword>
<dbReference type="InterPro" id="IPR000843">
    <property type="entry name" value="HTH_LacI"/>
</dbReference>
<dbReference type="Pfam" id="PF00356">
    <property type="entry name" value="LacI"/>
    <property type="match status" value="1"/>
</dbReference>
<dbReference type="GO" id="GO:0000976">
    <property type="term" value="F:transcription cis-regulatory region binding"/>
    <property type="evidence" value="ECO:0007669"/>
    <property type="project" value="TreeGrafter"/>
</dbReference>
<evidence type="ECO:0000313" key="5">
    <source>
        <dbReference type="EMBL" id="PKR87346.1"/>
    </source>
</evidence>
<dbReference type="EMBL" id="PJNW01000019">
    <property type="protein sequence ID" value="PKR87346.1"/>
    <property type="molecule type" value="Genomic_DNA"/>
</dbReference>
<dbReference type="PROSITE" id="PS00356">
    <property type="entry name" value="HTH_LACI_1"/>
    <property type="match status" value="1"/>
</dbReference>
<feature type="domain" description="HTH lacI-type" evidence="4">
    <location>
        <begin position="20"/>
        <end position="74"/>
    </location>
</feature>
<dbReference type="SMART" id="SM00354">
    <property type="entry name" value="HTH_LACI"/>
    <property type="match status" value="1"/>
</dbReference>
<accession>A0A2N3LRT9</accession>
<dbReference type="CDD" id="cd06267">
    <property type="entry name" value="PBP1_LacI_sugar_binding-like"/>
    <property type="match status" value="1"/>
</dbReference>
<dbReference type="AlphaFoldDB" id="A0A2N3LRT9"/>
<organism evidence="5 6">
    <name type="scientific">Pleomorphomonas diazotrophica</name>
    <dbReference type="NCBI Taxonomy" id="1166257"/>
    <lineage>
        <taxon>Bacteria</taxon>
        <taxon>Pseudomonadati</taxon>
        <taxon>Pseudomonadota</taxon>
        <taxon>Alphaproteobacteria</taxon>
        <taxon>Hyphomicrobiales</taxon>
        <taxon>Pleomorphomonadaceae</taxon>
        <taxon>Pleomorphomonas</taxon>
    </lineage>
</organism>
<sequence length="347" mass="36539">MCWPNGPASLQPTGEAPLQPTIYDVAKAAGVSISTVSLALNRPERVSRATRERVLGAIDALGFVPRAEAVAKARRGLKRIGVVGPFTRYPSYRRRVAGVVEAASAAGFEVVIYDSLSATEAEAPLLDSLPLTGRVDALMIVSLPVDDAALDRLTDLSIEAVLVDGRRPGLDCVFIDNARGGALAAEHLMARGCRSFALLGERTEDAVLATHLAERGRGYVAALEARGHRVPEENRITARMDLQDATAAAMALLSRPDRPDAVFAASDLLAAGVLSAARALGLGVPEDVAVVGFDDGTLAEALGLTSIRQPFEESGRVGFDLLQRRLGGGTGTREVQLGLELIERGTS</sequence>
<gene>
    <name evidence="5" type="ORF">CXZ10_20060</name>
</gene>